<protein>
    <submittedName>
        <fullName evidence="4">Sensor histidine kinase</fullName>
    </submittedName>
</protein>
<dbReference type="InterPro" id="IPR036890">
    <property type="entry name" value="HATPase_C_sf"/>
</dbReference>
<dbReference type="AlphaFoldDB" id="A0AAU2A2Y7"/>
<keyword evidence="4" id="KW-0418">Kinase</keyword>
<proteinExistence type="predicted"/>
<dbReference type="Pfam" id="PF13581">
    <property type="entry name" value="HATPase_c_2"/>
    <property type="match status" value="1"/>
</dbReference>
<accession>A0AAU2A2Y7</accession>
<evidence type="ECO:0000259" key="2">
    <source>
        <dbReference type="Pfam" id="PF13581"/>
    </source>
</evidence>
<dbReference type="GO" id="GO:0004674">
    <property type="term" value="F:protein serine/threonine kinase activity"/>
    <property type="evidence" value="ECO:0007669"/>
    <property type="project" value="UniProtKB-KW"/>
</dbReference>
<dbReference type="InterPro" id="IPR003594">
    <property type="entry name" value="HATPase_dom"/>
</dbReference>
<feature type="domain" description="MEDS" evidence="3">
    <location>
        <begin position="16"/>
        <end position="159"/>
    </location>
</feature>
<name>A0AAU2A2Y7_9ACTN</name>
<dbReference type="Pfam" id="PF14417">
    <property type="entry name" value="MEDS"/>
    <property type="match status" value="1"/>
</dbReference>
<gene>
    <name evidence="4" type="ORF">OHA22_27710</name>
</gene>
<organism evidence="4">
    <name type="scientific">Streptomyces sp. NBC_00093</name>
    <dbReference type="NCBI Taxonomy" id="2975649"/>
    <lineage>
        <taxon>Bacteria</taxon>
        <taxon>Bacillati</taxon>
        <taxon>Actinomycetota</taxon>
        <taxon>Actinomycetes</taxon>
        <taxon>Kitasatosporales</taxon>
        <taxon>Streptomycetaceae</taxon>
        <taxon>Streptomyces</taxon>
    </lineage>
</organism>
<dbReference type="InterPro" id="IPR025847">
    <property type="entry name" value="MEDS_domain"/>
</dbReference>
<reference evidence="4" key="1">
    <citation type="submission" date="2022-10" db="EMBL/GenBank/DDBJ databases">
        <title>The complete genomes of actinobacterial strains from the NBC collection.</title>
        <authorList>
            <person name="Joergensen T.S."/>
            <person name="Alvarez Arevalo M."/>
            <person name="Sterndorff E.B."/>
            <person name="Faurdal D."/>
            <person name="Vuksanovic O."/>
            <person name="Mourched A.-S."/>
            <person name="Charusanti P."/>
            <person name="Shaw S."/>
            <person name="Blin K."/>
            <person name="Weber T."/>
        </authorList>
    </citation>
    <scope>NUCLEOTIDE SEQUENCE</scope>
    <source>
        <strain evidence="4">NBC_00093</strain>
    </source>
</reference>
<dbReference type="Gene3D" id="3.30.565.10">
    <property type="entry name" value="Histidine kinase-like ATPase, C-terminal domain"/>
    <property type="match status" value="1"/>
</dbReference>
<dbReference type="NCBIfam" id="NF041045">
    <property type="entry name" value="RsbA_anti_sig"/>
    <property type="match status" value="1"/>
</dbReference>
<dbReference type="EMBL" id="CP108222">
    <property type="protein sequence ID" value="WTT19047.1"/>
    <property type="molecule type" value="Genomic_DNA"/>
</dbReference>
<evidence type="ECO:0000256" key="1">
    <source>
        <dbReference type="ARBA" id="ARBA00022527"/>
    </source>
</evidence>
<keyword evidence="4" id="KW-0808">Transferase</keyword>
<evidence type="ECO:0000259" key="3">
    <source>
        <dbReference type="Pfam" id="PF14417"/>
    </source>
</evidence>
<keyword evidence="1" id="KW-0723">Serine/threonine-protein kinase</keyword>
<dbReference type="CDD" id="cd16936">
    <property type="entry name" value="HATPase_RsbW-like"/>
    <property type="match status" value="1"/>
</dbReference>
<evidence type="ECO:0000313" key="4">
    <source>
        <dbReference type="EMBL" id="WTT19047.1"/>
    </source>
</evidence>
<sequence>MTAPRTAEPATDPFVHPALFYRGEEEYLDGTVPFVREGLKAGQPVAVAVPGRQLDLLRESLDGDAASVYFVDMTEAGRNPGRIIPRVLRAFADARPRNRVRIIGEPIWPGRSSVEYPACVQHEALINLAFQGRDVTILCPYDAERLDEKVLTDAYATHPVIVSGGSGTRRPSPSYAPGEVIAHYNRPFPAAPPSAEPQLFGVDELPVVRHYAVARAARLGLSGVRLDDLALAVAELTTNSVVHGGGSGTLRIWAEDGQVVCEVRDRGRLTDPLAGRRPAARDQRGGRGLLLVHTVTDLVRTHTGSGGTAVRVHLRIGR</sequence>
<dbReference type="InterPro" id="IPR047718">
    <property type="entry name" value="RsbA-like_anti_sig"/>
</dbReference>
<dbReference type="PANTHER" id="PTHR35526">
    <property type="entry name" value="ANTI-SIGMA-F FACTOR RSBW-RELATED"/>
    <property type="match status" value="1"/>
</dbReference>
<dbReference type="PANTHER" id="PTHR35526:SF3">
    <property type="entry name" value="ANTI-SIGMA-F FACTOR RSBW"/>
    <property type="match status" value="1"/>
</dbReference>
<feature type="domain" description="Histidine kinase/HSP90-like ATPase" evidence="2">
    <location>
        <begin position="204"/>
        <end position="312"/>
    </location>
</feature>
<dbReference type="InterPro" id="IPR050267">
    <property type="entry name" value="Anti-sigma-factor_SerPK"/>
</dbReference>
<dbReference type="SUPFAM" id="SSF55874">
    <property type="entry name" value="ATPase domain of HSP90 chaperone/DNA topoisomerase II/histidine kinase"/>
    <property type="match status" value="1"/>
</dbReference>